<evidence type="ECO:0000313" key="4">
    <source>
        <dbReference type="Proteomes" id="UP000483018"/>
    </source>
</evidence>
<dbReference type="InterPro" id="IPR012914">
    <property type="entry name" value="PucR_dom"/>
</dbReference>
<dbReference type="PANTHER" id="PTHR33744:SF1">
    <property type="entry name" value="DNA-BINDING TRANSCRIPTIONAL ACTIVATOR ADER"/>
    <property type="match status" value="1"/>
</dbReference>
<accession>A0A7C8LNT4</accession>
<dbReference type="InterPro" id="IPR042070">
    <property type="entry name" value="PucR_C-HTH_sf"/>
</dbReference>
<dbReference type="RefSeq" id="WP_158741432.1">
    <property type="nucleotide sequence ID" value="NZ_WSLF01000014.1"/>
</dbReference>
<dbReference type="OrthoDB" id="143422at2"/>
<protein>
    <submittedName>
        <fullName evidence="3">PucR family transcriptional regulator</fullName>
    </submittedName>
</protein>
<dbReference type="AlphaFoldDB" id="A0A7C8LNT4"/>
<dbReference type="Pfam" id="PF13556">
    <property type="entry name" value="HTH_30"/>
    <property type="match status" value="1"/>
</dbReference>
<evidence type="ECO:0000259" key="1">
    <source>
        <dbReference type="Pfam" id="PF07905"/>
    </source>
</evidence>
<evidence type="ECO:0000313" key="3">
    <source>
        <dbReference type="EMBL" id="KAE9630674.1"/>
    </source>
</evidence>
<dbReference type="Pfam" id="PF07905">
    <property type="entry name" value="PucR"/>
    <property type="match status" value="1"/>
</dbReference>
<comment type="caution">
    <text evidence="3">The sequence shown here is derived from an EMBL/GenBank/DDBJ whole genome shotgun (WGS) entry which is preliminary data.</text>
</comment>
<sequence length="386" mass="44715">MSVTVKKLCKNSEFLYNMKLIAGHNGLNNLVQWVHIIEDSDVISFLHGNELIFTAGVLNNKKDWLLNFTVKLKEVNASAFVVNLGPHIKEIDEQVIDFCNKENLPLFTIPWETRMVDMTRDFCHRIFNDLQMENDLTTTIKNIVFNVGDPEAQIMHLERYGCHRDSMLCFISITVSNLGDASFEDYEREIKMIAEKIAKSMHELYISFLYRESLILALVNYTDTEIEAFVKEFFKNISSKLKHLNIHMGISPNQPGMDNQNKNFEKAISAMKMACNLKENYLYYDKLGIYKILYATNDKGVLRSFYNDTIGKLAAYDKQNKTNFTELLRIYLENNGSIQLVSEKLYVHRNTVLNHLKKIESIVGINPLELEGRVNLYIGFYIKDIL</sequence>
<keyword evidence="4" id="KW-1185">Reference proteome</keyword>
<name>A0A7C8LNT4_9FIRM</name>
<dbReference type="Gene3D" id="1.10.10.2840">
    <property type="entry name" value="PucR C-terminal helix-turn-helix domain"/>
    <property type="match status" value="1"/>
</dbReference>
<dbReference type="InterPro" id="IPR051448">
    <property type="entry name" value="CdaR-like_regulators"/>
</dbReference>
<feature type="domain" description="Purine catabolism PurC-like" evidence="1">
    <location>
        <begin position="8"/>
        <end position="126"/>
    </location>
</feature>
<organism evidence="3 4">
    <name type="scientific">Defluviitalea raffinosedens</name>
    <dbReference type="NCBI Taxonomy" id="1450156"/>
    <lineage>
        <taxon>Bacteria</taxon>
        <taxon>Bacillati</taxon>
        <taxon>Bacillota</taxon>
        <taxon>Clostridia</taxon>
        <taxon>Lachnospirales</taxon>
        <taxon>Defluviitaleaceae</taxon>
        <taxon>Defluviitalea</taxon>
    </lineage>
</organism>
<reference evidence="3 4" key="1">
    <citation type="submission" date="2019-12" db="EMBL/GenBank/DDBJ databases">
        <title>Defluviitalea raffinosedens, isolated from a biogas fermenter, genome sequencing and characterization.</title>
        <authorList>
            <person name="Rettenmaier R."/>
            <person name="Schneider M."/>
            <person name="Neuhaus K."/>
            <person name="Liebl W."/>
            <person name="Zverlov V."/>
        </authorList>
    </citation>
    <scope>NUCLEOTIDE SEQUENCE [LARGE SCALE GENOMIC DNA]</scope>
    <source>
        <strain evidence="3 4">249c-K6</strain>
    </source>
</reference>
<dbReference type="EMBL" id="WSLF01000014">
    <property type="protein sequence ID" value="KAE9630674.1"/>
    <property type="molecule type" value="Genomic_DNA"/>
</dbReference>
<evidence type="ECO:0000259" key="2">
    <source>
        <dbReference type="Pfam" id="PF13556"/>
    </source>
</evidence>
<feature type="domain" description="PucR C-terminal helix-turn-helix" evidence="2">
    <location>
        <begin position="326"/>
        <end position="380"/>
    </location>
</feature>
<dbReference type="Proteomes" id="UP000483018">
    <property type="component" value="Unassembled WGS sequence"/>
</dbReference>
<dbReference type="PANTHER" id="PTHR33744">
    <property type="entry name" value="CARBOHYDRATE DIACID REGULATOR"/>
    <property type="match status" value="1"/>
</dbReference>
<proteinExistence type="predicted"/>
<gene>
    <name evidence="3" type="ORF">GND95_12205</name>
</gene>
<dbReference type="InterPro" id="IPR025736">
    <property type="entry name" value="PucR_C-HTH_dom"/>
</dbReference>